<keyword evidence="3" id="KW-1185">Reference proteome</keyword>
<evidence type="ECO:0000313" key="3">
    <source>
        <dbReference type="Proteomes" id="UP000027238"/>
    </source>
</evidence>
<dbReference type="AlphaFoldDB" id="A0A066XQY8"/>
<dbReference type="Proteomes" id="UP000027238">
    <property type="component" value="Unassembled WGS sequence"/>
</dbReference>
<dbReference type="OrthoDB" id="3521097at2759"/>
<feature type="compositionally biased region" description="Low complexity" evidence="1">
    <location>
        <begin position="267"/>
        <end position="285"/>
    </location>
</feature>
<proteinExistence type="predicted"/>
<reference evidence="3" key="1">
    <citation type="journal article" date="2014" name="Genome Announc.">
        <title>Draft genome sequence of Colletotrichum sublineola, a destructive pathogen of cultivated sorghum.</title>
        <authorList>
            <person name="Baroncelli R."/>
            <person name="Sanz-Martin J.M."/>
            <person name="Rech G.E."/>
            <person name="Sukno S.A."/>
            <person name="Thon M.R."/>
        </authorList>
    </citation>
    <scope>NUCLEOTIDE SEQUENCE [LARGE SCALE GENOMIC DNA]</scope>
    <source>
        <strain evidence="3">TX430BB</strain>
    </source>
</reference>
<organism evidence="2 3">
    <name type="scientific">Colletotrichum sublineola</name>
    <name type="common">Sorghum anthracnose fungus</name>
    <dbReference type="NCBI Taxonomy" id="1173701"/>
    <lineage>
        <taxon>Eukaryota</taxon>
        <taxon>Fungi</taxon>
        <taxon>Dikarya</taxon>
        <taxon>Ascomycota</taxon>
        <taxon>Pezizomycotina</taxon>
        <taxon>Sordariomycetes</taxon>
        <taxon>Hypocreomycetidae</taxon>
        <taxon>Glomerellales</taxon>
        <taxon>Glomerellaceae</taxon>
        <taxon>Colletotrichum</taxon>
        <taxon>Colletotrichum graminicola species complex</taxon>
    </lineage>
</organism>
<feature type="compositionally biased region" description="Low complexity" evidence="1">
    <location>
        <begin position="294"/>
        <end position="313"/>
    </location>
</feature>
<name>A0A066XQY8_COLSU</name>
<gene>
    <name evidence="2" type="ORF">CSUB01_08240</name>
</gene>
<accession>A0A066XQY8</accession>
<feature type="compositionally biased region" description="Acidic residues" evidence="1">
    <location>
        <begin position="346"/>
        <end position="359"/>
    </location>
</feature>
<evidence type="ECO:0000313" key="2">
    <source>
        <dbReference type="EMBL" id="KDN68151.1"/>
    </source>
</evidence>
<protein>
    <recommendedName>
        <fullName evidence="4">C2H2-type domain-containing protein</fullName>
    </recommendedName>
</protein>
<feature type="region of interest" description="Disordered" evidence="1">
    <location>
        <begin position="403"/>
        <end position="464"/>
    </location>
</feature>
<dbReference type="EMBL" id="JMSE01000713">
    <property type="protein sequence ID" value="KDN68151.1"/>
    <property type="molecule type" value="Genomic_DNA"/>
</dbReference>
<sequence>MGHKTVATNPTTRACSAEWHDGAAAQRMSVDAPARADEASRDLAYQFLRMNRAARHAAVADDHYTGTPPSCIPSRHRPAVAVETSQPPQGRRHSSFEPGTVSSLAYRAKEPAHNPRKHQRGSPSLGDIEEQTESLGERHFKRISGDSGYGSDTQRIRCDQSVHASDRQRADTGLLFKPKVVVISCPASDSECDEALGVPRRPKRRLRRHSLVADTKIPGTENPVAQDYRQDSVMESPEPAHSLAHSSKGLRRVKGTATLRPKTDPQTSPSKSTTRITTTPNTIPSGSGHTDRPSLLLKTSTWSTSSQVTARPVVQRRPRPVSGPPALPPDWHANAIPKLVFSPVEEQPDSSDDSGDESSVESSVFSIPNSPIELCELDRDDPLAPHFDAVVDSVLERFRDWQVRQRGGQDGQSRARRRPSSNTTTDSGRSSRKRSHSERPEHPASDEDVENTAPGLKRPKVTAPPTKTLACPFWKKNPDGHRQCYKKVLSRIKYVKSHLYRFHPAPITCPCCGAEFQSEEARDEHLRARRCEVVERGYIADREGVTVERMRRVSRRADPRLSEEEQWFVIWDTIFPDTPRPSSAYIDGALSEDVCNLREFFANSGNDIVLHYFSLHDPDFARGDRAVLYDRFVRDRVLERIYEQWAAGRGLRLRQQQQQQQQLHDVVVADGFTPPPSVPTESERPSRASSAHGTHPPAQEPGAQTYSAEEDIQPVPASALQYTGRGFDEADVGGDSYYDSQTQSLFDDLADMFTGAGYH</sequence>
<dbReference type="PANTHER" id="PTHR38166:SF1">
    <property type="entry name" value="C2H2-TYPE DOMAIN-CONTAINING PROTEIN"/>
    <property type="match status" value="1"/>
</dbReference>
<dbReference type="HOGENOM" id="CLU_022378_0_0_1"/>
<evidence type="ECO:0008006" key="4">
    <source>
        <dbReference type="Google" id="ProtNLM"/>
    </source>
</evidence>
<evidence type="ECO:0000256" key="1">
    <source>
        <dbReference type="SAM" id="MobiDB-lite"/>
    </source>
</evidence>
<comment type="caution">
    <text evidence="2">The sequence shown here is derived from an EMBL/GenBank/DDBJ whole genome shotgun (WGS) entry which is preliminary data.</text>
</comment>
<feature type="region of interest" description="Disordered" evidence="1">
    <location>
        <begin position="231"/>
        <end position="367"/>
    </location>
</feature>
<feature type="region of interest" description="Disordered" evidence="1">
    <location>
        <begin position="70"/>
        <end position="153"/>
    </location>
</feature>
<dbReference type="PANTHER" id="PTHR38166">
    <property type="entry name" value="C2H2-TYPE DOMAIN-CONTAINING PROTEIN-RELATED"/>
    <property type="match status" value="1"/>
</dbReference>
<feature type="region of interest" description="Disordered" evidence="1">
    <location>
        <begin position="669"/>
        <end position="740"/>
    </location>
</feature>
<dbReference type="OMA" id="ACPFWKK"/>
<dbReference type="eggNOG" id="ENOG502RVYA">
    <property type="taxonomic scope" value="Eukaryota"/>
</dbReference>
<dbReference type="STRING" id="1173701.A0A066XQY8"/>